<evidence type="ECO:0000256" key="5">
    <source>
        <dbReference type="SAM" id="MobiDB-lite"/>
    </source>
</evidence>
<reference evidence="7 8" key="1">
    <citation type="submission" date="2022-07" db="EMBL/GenBank/DDBJ databases">
        <title>Genome-wide signatures of adaptation to extreme environments.</title>
        <authorList>
            <person name="Cho C.H."/>
            <person name="Yoon H.S."/>
        </authorList>
    </citation>
    <scope>NUCLEOTIDE SEQUENCE [LARGE SCALE GENOMIC DNA]</scope>
    <source>
        <strain evidence="7 8">DBV 063 E5</strain>
    </source>
</reference>
<dbReference type="GO" id="GO:0061630">
    <property type="term" value="F:ubiquitin protein ligase activity"/>
    <property type="evidence" value="ECO:0007669"/>
    <property type="project" value="TreeGrafter"/>
</dbReference>
<keyword evidence="1" id="KW-0479">Metal-binding</keyword>
<dbReference type="GO" id="GO:0016567">
    <property type="term" value="P:protein ubiquitination"/>
    <property type="evidence" value="ECO:0007669"/>
    <property type="project" value="TreeGrafter"/>
</dbReference>
<dbReference type="Proteomes" id="UP001301350">
    <property type="component" value="Unassembled WGS sequence"/>
</dbReference>
<dbReference type="InterPro" id="IPR001841">
    <property type="entry name" value="Znf_RING"/>
</dbReference>
<dbReference type="SMART" id="SM00184">
    <property type="entry name" value="RING"/>
    <property type="match status" value="1"/>
</dbReference>
<evidence type="ECO:0000256" key="3">
    <source>
        <dbReference type="ARBA" id="ARBA00022833"/>
    </source>
</evidence>
<dbReference type="SUPFAM" id="SSF57850">
    <property type="entry name" value="RING/U-box"/>
    <property type="match status" value="1"/>
</dbReference>
<dbReference type="AlphaFoldDB" id="A0AAV9IVJ5"/>
<keyword evidence="2 4" id="KW-0863">Zinc-finger</keyword>
<dbReference type="InterPro" id="IPR017907">
    <property type="entry name" value="Znf_RING_CS"/>
</dbReference>
<feature type="compositionally biased region" description="Low complexity" evidence="5">
    <location>
        <begin position="102"/>
        <end position="112"/>
    </location>
</feature>
<feature type="compositionally biased region" description="Gly residues" evidence="5">
    <location>
        <begin position="49"/>
        <end position="58"/>
    </location>
</feature>
<feature type="region of interest" description="Disordered" evidence="5">
    <location>
        <begin position="176"/>
        <end position="207"/>
    </location>
</feature>
<dbReference type="PROSITE" id="PS50089">
    <property type="entry name" value="ZF_RING_2"/>
    <property type="match status" value="1"/>
</dbReference>
<keyword evidence="3" id="KW-0862">Zinc</keyword>
<dbReference type="PROSITE" id="PS00518">
    <property type="entry name" value="ZF_RING_1"/>
    <property type="match status" value="1"/>
</dbReference>
<sequence>MTDRDPSSPTVSEESDCEAPELEWVRDESRVTRWDASTTSRAGASGERGPMGGSGGGSAVPALGVVPEPEPLQRYVSELFRTFLQTAAPGMEAPGPPPPPTATALSVSAPSPDRSHTVTWSWPMPPAPALTITTHPTAADSPDAQPRPRESSADDSNASNASAPIQVQLRMAAPGFTTTTTAPPTPGTSDRPESSGAPGSADEWTWESDSSTDFLSIMRQLMQHLLGVQANRNLGDYAFGMSMDDIIDRIAQNDPNRYGAPPAAPEAIASLPRFAMSGAVLDEGERAGGSTQICAVCHDEFHVGTRVMEMPCGHLFCEDCLEQWLRVRCSCPTCRQEILSESAEYNERQQRQAAAAARMRATASRSDRAPAD</sequence>
<evidence type="ECO:0000259" key="6">
    <source>
        <dbReference type="PROSITE" id="PS50089"/>
    </source>
</evidence>
<feature type="domain" description="RING-type" evidence="6">
    <location>
        <begin position="294"/>
        <end position="335"/>
    </location>
</feature>
<name>A0AAV9IVJ5_CYACA</name>
<dbReference type="GO" id="GO:0008270">
    <property type="term" value="F:zinc ion binding"/>
    <property type="evidence" value="ECO:0007669"/>
    <property type="project" value="UniProtKB-KW"/>
</dbReference>
<accession>A0AAV9IVJ5</accession>
<feature type="compositionally biased region" description="Basic and acidic residues" evidence="5">
    <location>
        <begin position="23"/>
        <end position="33"/>
    </location>
</feature>
<dbReference type="PANTHER" id="PTHR15710">
    <property type="entry name" value="E3 UBIQUITIN-PROTEIN LIGASE PRAJA"/>
    <property type="match status" value="1"/>
</dbReference>
<feature type="region of interest" description="Disordered" evidence="5">
    <location>
        <begin position="349"/>
        <end position="372"/>
    </location>
</feature>
<comment type="caution">
    <text evidence="7">The sequence shown here is derived from an EMBL/GenBank/DDBJ whole genome shotgun (WGS) entry which is preliminary data.</text>
</comment>
<evidence type="ECO:0000256" key="4">
    <source>
        <dbReference type="PROSITE-ProRule" id="PRU00175"/>
    </source>
</evidence>
<evidence type="ECO:0000256" key="2">
    <source>
        <dbReference type="ARBA" id="ARBA00022771"/>
    </source>
</evidence>
<dbReference type="GO" id="GO:0005737">
    <property type="term" value="C:cytoplasm"/>
    <property type="evidence" value="ECO:0007669"/>
    <property type="project" value="TreeGrafter"/>
</dbReference>
<gene>
    <name evidence="7" type="ORF">CDCA_CDCA08G2334</name>
</gene>
<evidence type="ECO:0000313" key="7">
    <source>
        <dbReference type="EMBL" id="KAK4536309.1"/>
    </source>
</evidence>
<evidence type="ECO:0000313" key="8">
    <source>
        <dbReference type="Proteomes" id="UP001301350"/>
    </source>
</evidence>
<feature type="compositionally biased region" description="Low complexity" evidence="5">
    <location>
        <begin position="351"/>
        <end position="364"/>
    </location>
</feature>
<proteinExistence type="predicted"/>
<dbReference type="EMBL" id="JANCYW010000008">
    <property type="protein sequence ID" value="KAK4536309.1"/>
    <property type="molecule type" value="Genomic_DNA"/>
</dbReference>
<organism evidence="7 8">
    <name type="scientific">Cyanidium caldarium</name>
    <name type="common">Red alga</name>
    <dbReference type="NCBI Taxonomy" id="2771"/>
    <lineage>
        <taxon>Eukaryota</taxon>
        <taxon>Rhodophyta</taxon>
        <taxon>Bangiophyceae</taxon>
        <taxon>Cyanidiales</taxon>
        <taxon>Cyanidiaceae</taxon>
        <taxon>Cyanidium</taxon>
    </lineage>
</organism>
<protein>
    <recommendedName>
        <fullName evidence="6">RING-type domain-containing protein</fullName>
    </recommendedName>
</protein>
<dbReference type="PANTHER" id="PTHR15710:SF217">
    <property type="entry name" value="E3 UBIQUITIN-PROTEIN LIGASE RDUF2"/>
    <property type="match status" value="1"/>
</dbReference>
<feature type="region of interest" description="Disordered" evidence="5">
    <location>
        <begin position="1"/>
        <end position="65"/>
    </location>
</feature>
<feature type="region of interest" description="Disordered" evidence="5">
    <location>
        <begin position="87"/>
        <end position="161"/>
    </location>
</feature>
<dbReference type="Pfam" id="PF13639">
    <property type="entry name" value="zf-RING_2"/>
    <property type="match status" value="1"/>
</dbReference>
<dbReference type="Gene3D" id="3.30.40.10">
    <property type="entry name" value="Zinc/RING finger domain, C3HC4 (zinc finger)"/>
    <property type="match status" value="1"/>
</dbReference>
<evidence type="ECO:0000256" key="1">
    <source>
        <dbReference type="ARBA" id="ARBA00022723"/>
    </source>
</evidence>
<keyword evidence="8" id="KW-1185">Reference proteome</keyword>
<dbReference type="InterPro" id="IPR013083">
    <property type="entry name" value="Znf_RING/FYVE/PHD"/>
</dbReference>